<evidence type="ECO:0000313" key="1">
    <source>
        <dbReference type="EMBL" id="MBI3013793.1"/>
    </source>
</evidence>
<sequence>DPTNAKGIQSVEKLFHVDLELPMRVTNRVGGRVYVRVDHGREPLVKQWYRRLRQLFLSRFNV</sequence>
<evidence type="ECO:0000313" key="2">
    <source>
        <dbReference type="Proteomes" id="UP000741360"/>
    </source>
</evidence>
<protein>
    <submittedName>
        <fullName evidence="1">Uncharacterized protein</fullName>
    </submittedName>
</protein>
<organism evidence="1 2">
    <name type="scientific">Tectimicrobiota bacterium</name>
    <dbReference type="NCBI Taxonomy" id="2528274"/>
    <lineage>
        <taxon>Bacteria</taxon>
        <taxon>Pseudomonadati</taxon>
        <taxon>Nitrospinota/Tectimicrobiota group</taxon>
        <taxon>Candidatus Tectimicrobiota</taxon>
    </lineage>
</organism>
<name>A0A932LYS1_UNCTE</name>
<accession>A0A932LYS1</accession>
<comment type="caution">
    <text evidence="1">The sequence shown here is derived from an EMBL/GenBank/DDBJ whole genome shotgun (WGS) entry which is preliminary data.</text>
</comment>
<feature type="non-terminal residue" evidence="1">
    <location>
        <position position="1"/>
    </location>
</feature>
<reference evidence="1" key="1">
    <citation type="submission" date="2020-07" db="EMBL/GenBank/DDBJ databases">
        <title>Huge and variable diversity of episymbiotic CPR bacteria and DPANN archaea in groundwater ecosystems.</title>
        <authorList>
            <person name="He C.Y."/>
            <person name="Keren R."/>
            <person name="Whittaker M."/>
            <person name="Farag I.F."/>
            <person name="Doudna J."/>
            <person name="Cate J.H.D."/>
            <person name="Banfield J.F."/>
        </authorList>
    </citation>
    <scope>NUCLEOTIDE SEQUENCE</scope>
    <source>
        <strain evidence="1">NC_groundwater_717_Ag_S-0.2um_59_8</strain>
    </source>
</reference>
<dbReference type="Proteomes" id="UP000741360">
    <property type="component" value="Unassembled WGS sequence"/>
</dbReference>
<dbReference type="AlphaFoldDB" id="A0A932LYS1"/>
<gene>
    <name evidence="1" type="ORF">HYY65_01720</name>
</gene>
<proteinExistence type="predicted"/>
<dbReference type="EMBL" id="JACPSX010000031">
    <property type="protein sequence ID" value="MBI3013793.1"/>
    <property type="molecule type" value="Genomic_DNA"/>
</dbReference>